<evidence type="ECO:0000313" key="2">
    <source>
        <dbReference type="Proteomes" id="UP000789920"/>
    </source>
</evidence>
<accession>A0ACA9QMN8</accession>
<organism evidence="1 2">
    <name type="scientific">Racocetra persica</name>
    <dbReference type="NCBI Taxonomy" id="160502"/>
    <lineage>
        <taxon>Eukaryota</taxon>
        <taxon>Fungi</taxon>
        <taxon>Fungi incertae sedis</taxon>
        <taxon>Mucoromycota</taxon>
        <taxon>Glomeromycotina</taxon>
        <taxon>Glomeromycetes</taxon>
        <taxon>Diversisporales</taxon>
        <taxon>Gigasporaceae</taxon>
        <taxon>Racocetra</taxon>
    </lineage>
</organism>
<sequence>NDVRFAQDQTNINLLNIYDNPFIEWSANFTQGYEDQTNNSLPTEWSMDLTQDLTNTSLPNIYKNPSIEWSAGFSQDQTNNNLPIEWSAGFSQDQTNNNLPIEWSTEFTNNIPFMEWNAVFTQYQANASSLNIYNNSIIESSTGISQKDQTNTTLPNIYGSGITQPCDEQINTLQQQFNVKSVKENEHPVSLIPANVPQDLVILMKSCWHSDPRQRLRDGYCDGYWNLNRLIERAERGEIKFPENKDTSYVPTKINDQAIYSSRSLNLLISKALTLQSMKLSNNTIT</sequence>
<comment type="caution">
    <text evidence="1">The sequence shown here is derived from an EMBL/GenBank/DDBJ whole genome shotgun (WGS) entry which is preliminary data.</text>
</comment>
<keyword evidence="2" id="KW-1185">Reference proteome</keyword>
<reference evidence="1" key="1">
    <citation type="submission" date="2021-06" db="EMBL/GenBank/DDBJ databases">
        <authorList>
            <person name="Kallberg Y."/>
            <person name="Tangrot J."/>
            <person name="Rosling A."/>
        </authorList>
    </citation>
    <scope>NUCLEOTIDE SEQUENCE</scope>
    <source>
        <strain evidence="1">MA461A</strain>
    </source>
</reference>
<feature type="non-terminal residue" evidence="1">
    <location>
        <position position="286"/>
    </location>
</feature>
<proteinExistence type="predicted"/>
<gene>
    <name evidence="1" type="ORF">RPERSI_LOCUS14520</name>
</gene>
<name>A0ACA9QMN8_9GLOM</name>
<evidence type="ECO:0000313" key="1">
    <source>
        <dbReference type="EMBL" id="CAG8754334.1"/>
    </source>
</evidence>
<dbReference type="Proteomes" id="UP000789920">
    <property type="component" value="Unassembled WGS sequence"/>
</dbReference>
<feature type="non-terminal residue" evidence="1">
    <location>
        <position position="1"/>
    </location>
</feature>
<protein>
    <submittedName>
        <fullName evidence="1">12765_t:CDS:1</fullName>
    </submittedName>
</protein>
<dbReference type="EMBL" id="CAJVQC010033593">
    <property type="protein sequence ID" value="CAG8754334.1"/>
    <property type="molecule type" value="Genomic_DNA"/>
</dbReference>